<dbReference type="AlphaFoldDB" id="A0A0F9TL31"/>
<name>A0A0F9TL31_9ZZZZ</name>
<evidence type="ECO:0000313" key="1">
    <source>
        <dbReference type="EMBL" id="KKN79989.1"/>
    </source>
</evidence>
<organism evidence="1">
    <name type="scientific">marine sediment metagenome</name>
    <dbReference type="NCBI Taxonomy" id="412755"/>
    <lineage>
        <taxon>unclassified sequences</taxon>
        <taxon>metagenomes</taxon>
        <taxon>ecological metagenomes</taxon>
    </lineage>
</organism>
<comment type="caution">
    <text evidence="1">The sequence shown here is derived from an EMBL/GenBank/DDBJ whole genome shotgun (WGS) entry which is preliminary data.</text>
</comment>
<gene>
    <name evidence="1" type="ORF">LCGC14_0334970</name>
</gene>
<protein>
    <submittedName>
        <fullName evidence="1">Uncharacterized protein</fullName>
    </submittedName>
</protein>
<proteinExistence type="predicted"/>
<dbReference type="EMBL" id="LAZR01000239">
    <property type="protein sequence ID" value="KKN79989.1"/>
    <property type="molecule type" value="Genomic_DNA"/>
</dbReference>
<accession>A0A0F9TL31</accession>
<sequence length="60" mass="7103">MSDQPTNDFNDWRLAYLRRKLTRLRKDPIGNKWSILSAQNALDYLLHGEDAAWRKKAGWT</sequence>
<reference evidence="1" key="1">
    <citation type="journal article" date="2015" name="Nature">
        <title>Complex archaea that bridge the gap between prokaryotes and eukaryotes.</title>
        <authorList>
            <person name="Spang A."/>
            <person name="Saw J.H."/>
            <person name="Jorgensen S.L."/>
            <person name="Zaremba-Niedzwiedzka K."/>
            <person name="Martijn J."/>
            <person name="Lind A.E."/>
            <person name="van Eijk R."/>
            <person name="Schleper C."/>
            <person name="Guy L."/>
            <person name="Ettema T.J."/>
        </authorList>
    </citation>
    <scope>NUCLEOTIDE SEQUENCE</scope>
</reference>